<keyword evidence="3 6" id="KW-1133">Transmembrane helix</keyword>
<comment type="similarity">
    <text evidence="5">Belongs to the bacteriophage holin family. Cp-1 holin subfamily.</text>
</comment>
<dbReference type="Pfam" id="PF05105">
    <property type="entry name" value="Phage_holin_4_1"/>
    <property type="match status" value="1"/>
</dbReference>
<dbReference type="EMBL" id="JACJVQ010000030">
    <property type="protein sequence ID" value="MBB6638230.1"/>
    <property type="molecule type" value="Genomic_DNA"/>
</dbReference>
<dbReference type="NCBIfam" id="TIGR01593">
    <property type="entry name" value="holin_tox_secr"/>
    <property type="match status" value="1"/>
</dbReference>
<evidence type="ECO:0000256" key="1">
    <source>
        <dbReference type="ARBA" id="ARBA00004141"/>
    </source>
</evidence>
<protein>
    <submittedName>
        <fullName evidence="7">Phage holin family protein</fullName>
    </submittedName>
</protein>
<dbReference type="Proteomes" id="UP000535838">
    <property type="component" value="Unassembled WGS sequence"/>
</dbReference>
<keyword evidence="8" id="KW-1185">Reference proteome</keyword>
<comment type="caution">
    <text evidence="7">The sequence shown here is derived from an EMBL/GenBank/DDBJ whole genome shotgun (WGS) entry which is preliminary data.</text>
</comment>
<proteinExistence type="inferred from homology"/>
<dbReference type="RefSeq" id="WP_185123436.1">
    <property type="nucleotide sequence ID" value="NZ_JACJVQ010000030.1"/>
</dbReference>
<evidence type="ECO:0000313" key="8">
    <source>
        <dbReference type="Proteomes" id="UP000535838"/>
    </source>
</evidence>
<keyword evidence="4 6" id="KW-0472">Membrane</keyword>
<dbReference type="InterPro" id="IPR006480">
    <property type="entry name" value="Phage_holin_4_1"/>
</dbReference>
<evidence type="ECO:0000256" key="3">
    <source>
        <dbReference type="ARBA" id="ARBA00022989"/>
    </source>
</evidence>
<keyword evidence="2 6" id="KW-0812">Transmembrane</keyword>
<gene>
    <name evidence="7" type="ORF">H7B67_29215</name>
</gene>
<evidence type="ECO:0000256" key="5">
    <source>
        <dbReference type="ARBA" id="ARBA00023600"/>
    </source>
</evidence>
<organism evidence="7 8">
    <name type="scientific">Cohnella thailandensis</name>
    <dbReference type="NCBI Taxonomy" id="557557"/>
    <lineage>
        <taxon>Bacteria</taxon>
        <taxon>Bacillati</taxon>
        <taxon>Bacillota</taxon>
        <taxon>Bacilli</taxon>
        <taxon>Bacillales</taxon>
        <taxon>Paenibacillaceae</taxon>
        <taxon>Cohnella</taxon>
    </lineage>
</organism>
<accession>A0A841T839</accession>
<evidence type="ECO:0000313" key="7">
    <source>
        <dbReference type="EMBL" id="MBB6638230.1"/>
    </source>
</evidence>
<name>A0A841T839_9BACL</name>
<dbReference type="GO" id="GO:0016020">
    <property type="term" value="C:membrane"/>
    <property type="evidence" value="ECO:0007669"/>
    <property type="project" value="UniProtKB-SubCell"/>
</dbReference>
<evidence type="ECO:0000256" key="4">
    <source>
        <dbReference type="ARBA" id="ARBA00023136"/>
    </source>
</evidence>
<evidence type="ECO:0000256" key="6">
    <source>
        <dbReference type="SAM" id="Phobius"/>
    </source>
</evidence>
<feature type="transmembrane region" description="Helical" evidence="6">
    <location>
        <begin position="5"/>
        <end position="23"/>
    </location>
</feature>
<sequence length="137" mass="14985">MHPNLGILSITFGSIIGFGFGTWTESLSFLLVLMAVDYVSGVAASLRDGKGLSSEVGFWGLAKKGLMLLIVIVAHRIDLVLGADVAMGGAVYFYIVNELLSVMENYGRLGLPMPDRLREVIRILRNRAERKDDDPSK</sequence>
<reference evidence="7 8" key="1">
    <citation type="submission" date="2020-08" db="EMBL/GenBank/DDBJ databases">
        <title>Cohnella phylogeny.</title>
        <authorList>
            <person name="Dunlap C."/>
        </authorList>
    </citation>
    <scope>NUCLEOTIDE SEQUENCE [LARGE SCALE GENOMIC DNA]</scope>
    <source>
        <strain evidence="7 8">DSM 25241</strain>
    </source>
</reference>
<dbReference type="AlphaFoldDB" id="A0A841T839"/>
<comment type="subcellular location">
    <subcellularLocation>
        <location evidence="1">Membrane</location>
        <topology evidence="1">Multi-pass membrane protein</topology>
    </subcellularLocation>
</comment>
<evidence type="ECO:0000256" key="2">
    <source>
        <dbReference type="ARBA" id="ARBA00022692"/>
    </source>
</evidence>